<dbReference type="Pfam" id="PF01327">
    <property type="entry name" value="Pep_deformylase"/>
    <property type="match status" value="1"/>
</dbReference>
<dbReference type="OrthoDB" id="9804313at2"/>
<dbReference type="EC" id="3.5.1.88" evidence="6"/>
<evidence type="ECO:0000256" key="1">
    <source>
        <dbReference type="ARBA" id="ARBA00010759"/>
    </source>
</evidence>
<dbReference type="Gene3D" id="3.90.45.10">
    <property type="entry name" value="Peptide deformylase"/>
    <property type="match status" value="1"/>
</dbReference>
<protein>
    <recommendedName>
        <fullName evidence="6">Peptide deformylase</fullName>
        <shortName evidence="6">PDF</shortName>
        <ecNumber evidence="6">3.5.1.88</ecNumber>
    </recommendedName>
    <alternativeName>
        <fullName evidence="6">Polypeptide deformylase</fullName>
    </alternativeName>
</protein>
<dbReference type="HAMAP" id="MF_00163">
    <property type="entry name" value="Pep_deformylase"/>
    <property type="match status" value="1"/>
</dbReference>
<evidence type="ECO:0000256" key="2">
    <source>
        <dbReference type="ARBA" id="ARBA00022723"/>
    </source>
</evidence>
<proteinExistence type="inferred from homology"/>
<keyword evidence="5 6" id="KW-0408">Iron</keyword>
<comment type="catalytic activity">
    <reaction evidence="6">
        <text>N-terminal N-formyl-L-methionyl-[peptide] + H2O = N-terminal L-methionyl-[peptide] + formate</text>
        <dbReference type="Rhea" id="RHEA:24420"/>
        <dbReference type="Rhea" id="RHEA-COMP:10639"/>
        <dbReference type="Rhea" id="RHEA-COMP:10640"/>
        <dbReference type="ChEBI" id="CHEBI:15377"/>
        <dbReference type="ChEBI" id="CHEBI:15740"/>
        <dbReference type="ChEBI" id="CHEBI:49298"/>
        <dbReference type="ChEBI" id="CHEBI:64731"/>
        <dbReference type="EC" id="3.5.1.88"/>
    </reaction>
</comment>
<reference evidence="7 8" key="1">
    <citation type="submission" date="2019-02" db="EMBL/GenBank/DDBJ databases">
        <title>Sequencing the genomes of 1000 actinobacteria strains.</title>
        <authorList>
            <person name="Klenk H.-P."/>
        </authorList>
    </citation>
    <scope>NUCLEOTIDE SEQUENCE [LARGE SCALE GENOMIC DNA]</scope>
    <source>
        <strain evidence="7 8">DSM 45162</strain>
    </source>
</reference>
<dbReference type="PANTHER" id="PTHR10458">
    <property type="entry name" value="PEPTIDE DEFORMYLASE"/>
    <property type="match status" value="1"/>
</dbReference>
<evidence type="ECO:0000256" key="5">
    <source>
        <dbReference type="ARBA" id="ARBA00023004"/>
    </source>
</evidence>
<feature type="active site" evidence="6">
    <location>
        <position position="132"/>
    </location>
</feature>
<dbReference type="PIRSF" id="PIRSF004749">
    <property type="entry name" value="Pep_def"/>
    <property type="match status" value="1"/>
</dbReference>
<organism evidence="7 8">
    <name type="scientific">Krasilnikovia cinnamomea</name>
    <dbReference type="NCBI Taxonomy" id="349313"/>
    <lineage>
        <taxon>Bacteria</taxon>
        <taxon>Bacillati</taxon>
        <taxon>Actinomycetota</taxon>
        <taxon>Actinomycetes</taxon>
        <taxon>Micromonosporales</taxon>
        <taxon>Micromonosporaceae</taxon>
        <taxon>Krasilnikovia</taxon>
    </lineage>
</organism>
<accession>A0A4Q7ZFN4</accession>
<keyword evidence="4 6" id="KW-0648">Protein biosynthesis</keyword>
<keyword evidence="3 6" id="KW-0378">Hydrolase</keyword>
<dbReference type="Proteomes" id="UP000292564">
    <property type="component" value="Unassembled WGS sequence"/>
</dbReference>
<dbReference type="PANTHER" id="PTHR10458:SF2">
    <property type="entry name" value="PEPTIDE DEFORMYLASE, MITOCHONDRIAL"/>
    <property type="match status" value="1"/>
</dbReference>
<keyword evidence="8" id="KW-1185">Reference proteome</keyword>
<dbReference type="CDD" id="cd00487">
    <property type="entry name" value="Pep_deformylase"/>
    <property type="match status" value="1"/>
</dbReference>
<feature type="binding site" evidence="6">
    <location>
        <position position="131"/>
    </location>
    <ligand>
        <name>Fe cation</name>
        <dbReference type="ChEBI" id="CHEBI:24875"/>
    </ligand>
</feature>
<name>A0A4Q7ZFN4_9ACTN</name>
<gene>
    <name evidence="6" type="primary">def</name>
    <name evidence="7" type="ORF">EV385_0677</name>
</gene>
<sequence>MTVQPIRLFGDPVLRTPAEPVVDFDAELRKLVADLIETMRDEGGAGLAAPQLGVGLRVFAFDVDDVVGHIINPVLDFPDDEEQDGPEGCLSIPGVYLDTKRRQNVVARGFTEHGDPIQLVGTGLMARCVQHETDHLDGVLFIDRLDPAGRKEAMKQIRAAEWYDDGAPPTVKQSPHGRGLFGLNLGLGR</sequence>
<dbReference type="NCBIfam" id="TIGR00079">
    <property type="entry name" value="pept_deformyl"/>
    <property type="match status" value="1"/>
</dbReference>
<dbReference type="GO" id="GO:0006412">
    <property type="term" value="P:translation"/>
    <property type="evidence" value="ECO:0007669"/>
    <property type="project" value="UniProtKB-UniRule"/>
</dbReference>
<evidence type="ECO:0000313" key="7">
    <source>
        <dbReference type="EMBL" id="RZU48943.1"/>
    </source>
</evidence>
<feature type="binding site" evidence="6">
    <location>
        <position position="89"/>
    </location>
    <ligand>
        <name>Fe cation</name>
        <dbReference type="ChEBI" id="CHEBI:24875"/>
    </ligand>
</feature>
<comment type="function">
    <text evidence="6">Removes the formyl group from the N-terminal Met of newly synthesized proteins. Requires at least a dipeptide for an efficient rate of reaction. N-terminal L-methionine is a prerequisite for activity but the enzyme has broad specificity at other positions.</text>
</comment>
<dbReference type="NCBIfam" id="NF001159">
    <property type="entry name" value="PRK00150.1-3"/>
    <property type="match status" value="1"/>
</dbReference>
<evidence type="ECO:0000313" key="8">
    <source>
        <dbReference type="Proteomes" id="UP000292564"/>
    </source>
</evidence>
<evidence type="ECO:0000256" key="4">
    <source>
        <dbReference type="ARBA" id="ARBA00022917"/>
    </source>
</evidence>
<feature type="binding site" evidence="6">
    <location>
        <position position="135"/>
    </location>
    <ligand>
        <name>Fe cation</name>
        <dbReference type="ChEBI" id="CHEBI:24875"/>
    </ligand>
</feature>
<keyword evidence="2 6" id="KW-0479">Metal-binding</keyword>
<evidence type="ECO:0000256" key="3">
    <source>
        <dbReference type="ARBA" id="ARBA00022801"/>
    </source>
</evidence>
<dbReference type="InterPro" id="IPR023635">
    <property type="entry name" value="Peptide_deformylase"/>
</dbReference>
<dbReference type="GO" id="GO:0046872">
    <property type="term" value="F:metal ion binding"/>
    <property type="evidence" value="ECO:0007669"/>
    <property type="project" value="UniProtKB-KW"/>
</dbReference>
<dbReference type="RefSeq" id="WP_130508101.1">
    <property type="nucleotide sequence ID" value="NZ_SHKY01000001.1"/>
</dbReference>
<comment type="cofactor">
    <cofactor evidence="6">
        <name>Fe(2+)</name>
        <dbReference type="ChEBI" id="CHEBI:29033"/>
    </cofactor>
    <text evidence="6">Binds 1 Fe(2+) ion.</text>
</comment>
<dbReference type="EMBL" id="SHKY01000001">
    <property type="protein sequence ID" value="RZU48943.1"/>
    <property type="molecule type" value="Genomic_DNA"/>
</dbReference>
<dbReference type="PRINTS" id="PR01576">
    <property type="entry name" value="PDEFORMYLASE"/>
</dbReference>
<dbReference type="InterPro" id="IPR036821">
    <property type="entry name" value="Peptide_deformylase_sf"/>
</dbReference>
<comment type="similarity">
    <text evidence="1 6">Belongs to the polypeptide deformylase family.</text>
</comment>
<dbReference type="AlphaFoldDB" id="A0A4Q7ZFN4"/>
<comment type="caution">
    <text evidence="7">The sequence shown here is derived from an EMBL/GenBank/DDBJ whole genome shotgun (WGS) entry which is preliminary data.</text>
</comment>
<dbReference type="SUPFAM" id="SSF56420">
    <property type="entry name" value="Peptide deformylase"/>
    <property type="match status" value="1"/>
</dbReference>
<evidence type="ECO:0000256" key="6">
    <source>
        <dbReference type="HAMAP-Rule" id="MF_00163"/>
    </source>
</evidence>
<dbReference type="GO" id="GO:0042586">
    <property type="term" value="F:peptide deformylase activity"/>
    <property type="evidence" value="ECO:0007669"/>
    <property type="project" value="UniProtKB-UniRule"/>
</dbReference>